<evidence type="ECO:0000256" key="1">
    <source>
        <dbReference type="SAM" id="MobiDB-lite"/>
    </source>
</evidence>
<proteinExistence type="predicted"/>
<organism evidence="3 4">
    <name type="scientific">Heliocybe sulcata</name>
    <dbReference type="NCBI Taxonomy" id="5364"/>
    <lineage>
        <taxon>Eukaryota</taxon>
        <taxon>Fungi</taxon>
        <taxon>Dikarya</taxon>
        <taxon>Basidiomycota</taxon>
        <taxon>Agaricomycotina</taxon>
        <taxon>Agaricomycetes</taxon>
        <taxon>Gloeophyllales</taxon>
        <taxon>Gloeophyllaceae</taxon>
        <taxon>Heliocybe</taxon>
    </lineage>
</organism>
<sequence length="232" mass="26049">MISADPQAEGGAKGFLIDLEYAAFLQDRRSTSTLREMTGTVYFMALERQDSDYSGKHKAYHDLESFYWSLVYTTVRYTVTNDGARSCNGIFTHRNSKSGFLADGRRQLVVLDNPRLTACIRSFGRVASKSHHARKYMTHASAIKTLDDELVKSGWPENDPALPLESLETSSNEDLGGSRRLTALMRASKEMQRLKMMRQAVLKRKAEDEDGNEQTGEVALGEPSASKRSRQQ</sequence>
<evidence type="ECO:0000259" key="2">
    <source>
        <dbReference type="Pfam" id="PF17667"/>
    </source>
</evidence>
<dbReference type="InterPro" id="IPR040976">
    <property type="entry name" value="Pkinase_fungal"/>
</dbReference>
<name>A0A5C3NGQ6_9AGAM</name>
<feature type="region of interest" description="Disordered" evidence="1">
    <location>
        <begin position="157"/>
        <end position="177"/>
    </location>
</feature>
<keyword evidence="4" id="KW-1185">Reference proteome</keyword>
<evidence type="ECO:0000313" key="4">
    <source>
        <dbReference type="Proteomes" id="UP000305948"/>
    </source>
</evidence>
<dbReference type="OrthoDB" id="5569250at2759"/>
<dbReference type="Proteomes" id="UP000305948">
    <property type="component" value="Unassembled WGS sequence"/>
</dbReference>
<gene>
    <name evidence="3" type="ORF">OE88DRAFT_1656261</name>
</gene>
<feature type="region of interest" description="Disordered" evidence="1">
    <location>
        <begin position="196"/>
        <end position="232"/>
    </location>
</feature>
<dbReference type="STRING" id="5364.A0A5C3NGQ6"/>
<reference evidence="3 4" key="1">
    <citation type="journal article" date="2019" name="Nat. Ecol. Evol.">
        <title>Megaphylogeny resolves global patterns of mushroom evolution.</title>
        <authorList>
            <person name="Varga T."/>
            <person name="Krizsan K."/>
            <person name="Foldi C."/>
            <person name="Dima B."/>
            <person name="Sanchez-Garcia M."/>
            <person name="Sanchez-Ramirez S."/>
            <person name="Szollosi G.J."/>
            <person name="Szarkandi J.G."/>
            <person name="Papp V."/>
            <person name="Albert L."/>
            <person name="Andreopoulos W."/>
            <person name="Angelini C."/>
            <person name="Antonin V."/>
            <person name="Barry K.W."/>
            <person name="Bougher N.L."/>
            <person name="Buchanan P."/>
            <person name="Buyck B."/>
            <person name="Bense V."/>
            <person name="Catcheside P."/>
            <person name="Chovatia M."/>
            <person name="Cooper J."/>
            <person name="Damon W."/>
            <person name="Desjardin D."/>
            <person name="Finy P."/>
            <person name="Geml J."/>
            <person name="Haridas S."/>
            <person name="Hughes K."/>
            <person name="Justo A."/>
            <person name="Karasinski D."/>
            <person name="Kautmanova I."/>
            <person name="Kiss B."/>
            <person name="Kocsube S."/>
            <person name="Kotiranta H."/>
            <person name="LaButti K.M."/>
            <person name="Lechner B.E."/>
            <person name="Liimatainen K."/>
            <person name="Lipzen A."/>
            <person name="Lukacs Z."/>
            <person name="Mihaltcheva S."/>
            <person name="Morgado L.N."/>
            <person name="Niskanen T."/>
            <person name="Noordeloos M.E."/>
            <person name="Ohm R.A."/>
            <person name="Ortiz-Santana B."/>
            <person name="Ovrebo C."/>
            <person name="Racz N."/>
            <person name="Riley R."/>
            <person name="Savchenko A."/>
            <person name="Shiryaev A."/>
            <person name="Soop K."/>
            <person name="Spirin V."/>
            <person name="Szebenyi C."/>
            <person name="Tomsovsky M."/>
            <person name="Tulloss R.E."/>
            <person name="Uehling J."/>
            <person name="Grigoriev I.V."/>
            <person name="Vagvolgyi C."/>
            <person name="Papp T."/>
            <person name="Martin F.M."/>
            <person name="Miettinen O."/>
            <person name="Hibbett D.S."/>
            <person name="Nagy L.G."/>
        </authorList>
    </citation>
    <scope>NUCLEOTIDE SEQUENCE [LARGE SCALE GENOMIC DNA]</scope>
    <source>
        <strain evidence="3 4">OMC1185</strain>
    </source>
</reference>
<dbReference type="AlphaFoldDB" id="A0A5C3NGQ6"/>
<accession>A0A5C3NGQ6</accession>
<feature type="domain" description="Fungal-type protein kinase" evidence="2">
    <location>
        <begin position="4"/>
        <end position="72"/>
    </location>
</feature>
<dbReference type="EMBL" id="ML213508">
    <property type="protein sequence ID" value="TFK52721.1"/>
    <property type="molecule type" value="Genomic_DNA"/>
</dbReference>
<dbReference type="Pfam" id="PF17667">
    <property type="entry name" value="Pkinase_fungal"/>
    <property type="match status" value="1"/>
</dbReference>
<evidence type="ECO:0000313" key="3">
    <source>
        <dbReference type="EMBL" id="TFK52721.1"/>
    </source>
</evidence>
<protein>
    <recommendedName>
        <fullName evidence="2">Fungal-type protein kinase domain-containing protein</fullName>
    </recommendedName>
</protein>